<name>A0A139WZ52_9CYAN</name>
<sequence>MKVCWLIPSDRSGGITPVALSCCEQAAKAGHKTTMLLLATPTRISTNNNFQVSSLGLYANAPEAPAALLRWLKDNPQDVVFFNACGEFDVAIPYVPPNTKCVYVVHDTASQYWHQALKEEQNLEAIVAVSETVANQFRHRLKQTQKLFVISNGCVFPEQIELNVLQENDLLFLGGDNPLKGAFDVLKLWKQLVKMGFAGKLHWFGHVSAEFKAQIERLPNSEHIHVRGHVQRDFIFSTAASTKVLLMLSRVEPFGMATIEAMSMGCVPVAWDINTGTKEIVKAKTTGLFVPLGNTQALAKAVLDVCENYQTFHAAVIEHARSNFNAAVMWKGYESLIDRISTLEPIERSQRGQQPTAYQPPIRRFQLLPTPLRSAIREFIGRSPYLGYWLRDLRGW</sequence>
<dbReference type="CDD" id="cd03801">
    <property type="entry name" value="GT4_PimA-like"/>
    <property type="match status" value="1"/>
</dbReference>
<dbReference type="PANTHER" id="PTHR12526">
    <property type="entry name" value="GLYCOSYLTRANSFERASE"/>
    <property type="match status" value="1"/>
</dbReference>
<dbReference type="Pfam" id="PF00534">
    <property type="entry name" value="Glycos_transf_1"/>
    <property type="match status" value="1"/>
</dbReference>
<accession>A0A139WZ52</accession>
<dbReference type="Gene3D" id="3.40.50.2000">
    <property type="entry name" value="Glycogen Phosphorylase B"/>
    <property type="match status" value="2"/>
</dbReference>
<keyword evidence="4" id="KW-1185">Reference proteome</keyword>
<evidence type="ECO:0000313" key="3">
    <source>
        <dbReference type="EMBL" id="KYC37747.1"/>
    </source>
</evidence>
<evidence type="ECO:0000313" key="4">
    <source>
        <dbReference type="Proteomes" id="UP000076925"/>
    </source>
</evidence>
<dbReference type="InterPro" id="IPR001296">
    <property type="entry name" value="Glyco_trans_1"/>
</dbReference>
<feature type="domain" description="Glycosyltransferase subfamily 4-like N-terminal" evidence="2">
    <location>
        <begin position="13"/>
        <end position="153"/>
    </location>
</feature>
<feature type="domain" description="Glycosyl transferase family 1" evidence="1">
    <location>
        <begin position="165"/>
        <end position="321"/>
    </location>
</feature>
<dbReference type="RefSeq" id="WP_017743288.1">
    <property type="nucleotide sequence ID" value="NZ_KQ976354.1"/>
</dbReference>
<evidence type="ECO:0000259" key="2">
    <source>
        <dbReference type="Pfam" id="PF13439"/>
    </source>
</evidence>
<dbReference type="SUPFAM" id="SSF53756">
    <property type="entry name" value="UDP-Glycosyltransferase/glycogen phosphorylase"/>
    <property type="match status" value="1"/>
</dbReference>
<reference evidence="3 4" key="1">
    <citation type="journal article" date="2013" name="Genome Biol. Evol.">
        <title>Genomes of Stigonematalean cyanobacteria (subsection V) and the evolution of oxygenic photosynthesis from prokaryotes to plastids.</title>
        <authorList>
            <person name="Dagan T."/>
            <person name="Roettger M."/>
            <person name="Stucken K."/>
            <person name="Landan G."/>
            <person name="Koch R."/>
            <person name="Major P."/>
            <person name="Gould S.B."/>
            <person name="Goremykin V.V."/>
            <person name="Rippka R."/>
            <person name="Tandeau de Marsac N."/>
            <person name="Gugger M."/>
            <person name="Lockhart P.J."/>
            <person name="Allen J.F."/>
            <person name="Brune I."/>
            <person name="Maus I."/>
            <person name="Puhler A."/>
            <person name="Martin W.F."/>
        </authorList>
    </citation>
    <scope>NUCLEOTIDE SEQUENCE [LARGE SCALE GENOMIC DNA]</scope>
    <source>
        <strain evidence="3 4">PCC 7110</strain>
    </source>
</reference>
<dbReference type="EMBL" id="ANNX02000045">
    <property type="protein sequence ID" value="KYC37747.1"/>
    <property type="molecule type" value="Genomic_DNA"/>
</dbReference>
<gene>
    <name evidence="3" type="ORF">WA1_04305</name>
</gene>
<keyword evidence="3" id="KW-0808">Transferase</keyword>
<proteinExistence type="predicted"/>
<dbReference type="PROSITE" id="PS51257">
    <property type="entry name" value="PROKAR_LIPOPROTEIN"/>
    <property type="match status" value="1"/>
</dbReference>
<dbReference type="Pfam" id="PF13439">
    <property type="entry name" value="Glyco_transf_4"/>
    <property type="match status" value="1"/>
</dbReference>
<dbReference type="OrthoDB" id="506201at2"/>
<dbReference type="InterPro" id="IPR028098">
    <property type="entry name" value="Glyco_trans_4-like_N"/>
</dbReference>
<evidence type="ECO:0000259" key="1">
    <source>
        <dbReference type="Pfam" id="PF00534"/>
    </source>
</evidence>
<dbReference type="GO" id="GO:0016757">
    <property type="term" value="F:glycosyltransferase activity"/>
    <property type="evidence" value="ECO:0007669"/>
    <property type="project" value="InterPro"/>
</dbReference>
<comment type="caution">
    <text evidence="3">The sequence shown here is derived from an EMBL/GenBank/DDBJ whole genome shotgun (WGS) entry which is preliminary data.</text>
</comment>
<organism evidence="3 4">
    <name type="scientific">Scytonema hofmannii PCC 7110</name>
    <dbReference type="NCBI Taxonomy" id="128403"/>
    <lineage>
        <taxon>Bacteria</taxon>
        <taxon>Bacillati</taxon>
        <taxon>Cyanobacteriota</taxon>
        <taxon>Cyanophyceae</taxon>
        <taxon>Nostocales</taxon>
        <taxon>Scytonemataceae</taxon>
        <taxon>Scytonema</taxon>
    </lineage>
</organism>
<dbReference type="AlphaFoldDB" id="A0A139WZ52"/>
<dbReference type="STRING" id="128403.WA1_04305"/>
<dbReference type="Proteomes" id="UP000076925">
    <property type="component" value="Unassembled WGS sequence"/>
</dbReference>
<protein>
    <submittedName>
        <fullName evidence="3">Glycosyl transferase group 1 protein</fullName>
    </submittedName>
</protein>